<proteinExistence type="predicted"/>
<reference evidence="1 2" key="1">
    <citation type="submission" date="2021-06" db="EMBL/GenBank/DDBJ databases">
        <title>Caerostris darwini draft genome.</title>
        <authorList>
            <person name="Kono N."/>
            <person name="Arakawa K."/>
        </authorList>
    </citation>
    <scope>NUCLEOTIDE SEQUENCE [LARGE SCALE GENOMIC DNA]</scope>
</reference>
<keyword evidence="2" id="KW-1185">Reference proteome</keyword>
<organism evidence="1 2">
    <name type="scientific">Caerostris darwini</name>
    <dbReference type="NCBI Taxonomy" id="1538125"/>
    <lineage>
        <taxon>Eukaryota</taxon>
        <taxon>Metazoa</taxon>
        <taxon>Ecdysozoa</taxon>
        <taxon>Arthropoda</taxon>
        <taxon>Chelicerata</taxon>
        <taxon>Arachnida</taxon>
        <taxon>Araneae</taxon>
        <taxon>Araneomorphae</taxon>
        <taxon>Entelegynae</taxon>
        <taxon>Araneoidea</taxon>
        <taxon>Araneidae</taxon>
        <taxon>Caerostris</taxon>
    </lineage>
</organism>
<evidence type="ECO:0000313" key="1">
    <source>
        <dbReference type="EMBL" id="GIY28087.1"/>
    </source>
</evidence>
<sequence>MDDGHRGRPGPVVVPIADTTDDVLAPTLLRRTEVGTALVKTSQLPTVPVDCARKPGGGKKRKEGKQYRNGDCGQLLRVFVVLSNRLTLTSRDGWVLERCSKYRFVTSDIGCAFRSYPTDKKRKKDIVKRRHRVDDSHRHFRPPTTPFQTLRHWMGVVGGVERSERVILGRE</sequence>
<dbReference type="Proteomes" id="UP001054837">
    <property type="component" value="Unassembled WGS sequence"/>
</dbReference>
<dbReference type="EMBL" id="BPLQ01007133">
    <property type="protein sequence ID" value="GIY28087.1"/>
    <property type="molecule type" value="Genomic_DNA"/>
</dbReference>
<accession>A0AAV4S3B3</accession>
<comment type="caution">
    <text evidence="1">The sequence shown here is derived from an EMBL/GenBank/DDBJ whole genome shotgun (WGS) entry which is preliminary data.</text>
</comment>
<name>A0AAV4S3B3_9ARAC</name>
<dbReference type="AlphaFoldDB" id="A0AAV4S3B3"/>
<evidence type="ECO:0000313" key="2">
    <source>
        <dbReference type="Proteomes" id="UP001054837"/>
    </source>
</evidence>
<gene>
    <name evidence="1" type="ORF">CDAR_214161</name>
</gene>
<protein>
    <submittedName>
        <fullName evidence="1">Uncharacterized protein</fullName>
    </submittedName>
</protein>